<evidence type="ECO:0000313" key="3">
    <source>
        <dbReference type="EMBL" id="MBM9621390.1"/>
    </source>
</evidence>
<keyword evidence="2" id="KW-1133">Transmembrane helix</keyword>
<gene>
    <name evidence="3" type="ORF">JE024_22130</name>
</gene>
<dbReference type="RefSeq" id="WP_205375254.1">
    <property type="nucleotide sequence ID" value="NZ_JAFEJA010000001.1"/>
</dbReference>
<protein>
    <submittedName>
        <fullName evidence="3">Uncharacterized protein</fullName>
    </submittedName>
</protein>
<keyword evidence="4" id="KW-1185">Reference proteome</keyword>
<evidence type="ECO:0000256" key="1">
    <source>
        <dbReference type="SAM" id="MobiDB-lite"/>
    </source>
</evidence>
<sequence length="227" mass="23175">MTSPSGAGGDSGNGLRTVLAEAALDITPSPPPLESIARRARARRHRRLAALAASGAALLVAPFVVATAQRAAPPDRVAAPPAAVSSPPVSPTPSRPLSPVRVVGPGERVTAPGGAELWLTDQGKHWALPGEPEQRRSVTDGNIDRRDPGVSMQQEGAFLSGLYYGADGVALVTVTTATGPVTASLLTLPGRPGWGVWYASAPSGDAVVDGVTMADASGRTLFTLPLR</sequence>
<dbReference type="Proteomes" id="UP000664109">
    <property type="component" value="Unassembled WGS sequence"/>
</dbReference>
<feature type="region of interest" description="Disordered" evidence="1">
    <location>
        <begin position="127"/>
        <end position="149"/>
    </location>
</feature>
<feature type="compositionally biased region" description="Basic and acidic residues" evidence="1">
    <location>
        <begin position="132"/>
        <end position="148"/>
    </location>
</feature>
<evidence type="ECO:0000256" key="2">
    <source>
        <dbReference type="SAM" id="Phobius"/>
    </source>
</evidence>
<keyword evidence="2" id="KW-0472">Membrane</keyword>
<feature type="compositionally biased region" description="Low complexity" evidence="1">
    <location>
        <begin position="77"/>
        <end position="87"/>
    </location>
</feature>
<feature type="region of interest" description="Disordered" evidence="1">
    <location>
        <begin position="77"/>
        <end position="103"/>
    </location>
</feature>
<reference evidence="3 4" key="1">
    <citation type="journal article" date="2016" name="Arch. Microbiol.">
        <title>Streptomyces zhihengii sp. nov., isolated from rhizospheric soil of Psammosilene tunicoides.</title>
        <authorList>
            <person name="Huang M.J."/>
            <person name="Fei J.J."/>
            <person name="Salam N."/>
            <person name="Kim C.J."/>
            <person name="Hozzein W.N."/>
            <person name="Xiao M."/>
            <person name="Huang H.Q."/>
            <person name="Li W.J."/>
        </authorList>
    </citation>
    <scope>NUCLEOTIDE SEQUENCE [LARGE SCALE GENOMIC DNA]</scope>
    <source>
        <strain evidence="3 4">YIM T102</strain>
    </source>
</reference>
<name>A0ABS2UXH0_9ACTN</name>
<feature type="transmembrane region" description="Helical" evidence="2">
    <location>
        <begin position="48"/>
        <end position="68"/>
    </location>
</feature>
<comment type="caution">
    <text evidence="3">The sequence shown here is derived from an EMBL/GenBank/DDBJ whole genome shotgun (WGS) entry which is preliminary data.</text>
</comment>
<organism evidence="3 4">
    <name type="scientific">Streptomyces zhihengii</name>
    <dbReference type="NCBI Taxonomy" id="1818004"/>
    <lineage>
        <taxon>Bacteria</taxon>
        <taxon>Bacillati</taxon>
        <taxon>Actinomycetota</taxon>
        <taxon>Actinomycetes</taxon>
        <taxon>Kitasatosporales</taxon>
        <taxon>Streptomycetaceae</taxon>
        <taxon>Streptomyces</taxon>
    </lineage>
</organism>
<keyword evidence="2" id="KW-0812">Transmembrane</keyword>
<evidence type="ECO:0000313" key="4">
    <source>
        <dbReference type="Proteomes" id="UP000664109"/>
    </source>
</evidence>
<proteinExistence type="predicted"/>
<accession>A0ABS2UXH0</accession>
<dbReference type="EMBL" id="JAFEJA010000001">
    <property type="protein sequence ID" value="MBM9621390.1"/>
    <property type="molecule type" value="Genomic_DNA"/>
</dbReference>